<dbReference type="Gene3D" id="2.60.40.1120">
    <property type="entry name" value="Carboxypeptidase-like, regulatory domain"/>
    <property type="match status" value="1"/>
</dbReference>
<reference evidence="5 6" key="1">
    <citation type="submission" date="2019-01" db="EMBL/GenBank/DDBJ databases">
        <title>Ancylomarina salipaludis sp. nov., isolated from a salt marsh.</title>
        <authorList>
            <person name="Yoon J.-H."/>
        </authorList>
    </citation>
    <scope>NUCLEOTIDE SEQUENCE [LARGE SCALE GENOMIC DNA]</scope>
    <source>
        <strain evidence="5 6">SHSM-M15</strain>
    </source>
</reference>
<name>A0A4Q1JM01_9BACT</name>
<accession>A0A4Q1JM01</accession>
<dbReference type="InterPro" id="IPR036942">
    <property type="entry name" value="Beta-barrel_TonB_sf"/>
</dbReference>
<protein>
    <submittedName>
        <fullName evidence="5">TonB-dependent receptor</fullName>
    </submittedName>
</protein>
<evidence type="ECO:0000256" key="4">
    <source>
        <dbReference type="SAM" id="SignalP"/>
    </source>
</evidence>
<dbReference type="Proteomes" id="UP000289703">
    <property type="component" value="Unassembled WGS sequence"/>
</dbReference>
<dbReference type="Gene3D" id="2.40.170.20">
    <property type="entry name" value="TonB-dependent receptor, beta-barrel domain"/>
    <property type="match status" value="1"/>
</dbReference>
<evidence type="ECO:0000313" key="5">
    <source>
        <dbReference type="EMBL" id="RXQ94986.1"/>
    </source>
</evidence>
<gene>
    <name evidence="5" type="ORF">EO244_08005</name>
</gene>
<keyword evidence="3" id="KW-0998">Cell outer membrane</keyword>
<feature type="signal peptide" evidence="4">
    <location>
        <begin position="1"/>
        <end position="20"/>
    </location>
</feature>
<keyword evidence="6" id="KW-1185">Reference proteome</keyword>
<dbReference type="GO" id="GO:0030246">
    <property type="term" value="F:carbohydrate binding"/>
    <property type="evidence" value="ECO:0007669"/>
    <property type="project" value="InterPro"/>
</dbReference>
<comment type="subcellular location">
    <subcellularLocation>
        <location evidence="1">Cell outer membrane</location>
    </subcellularLocation>
</comment>
<sequence length="942" mass="106977">MKKIFLFLMLGVLMSFTLQAQTGSVSGKVKSAKNGQFLERVQVQVLGTSNMVYTDADGQFLITGVSVGKHLIELNQEGFISLTETIDVVEGKNMSLGTLVLEVNKFLPSLDELDVTSITDEEVDADLGDMAVSGILNSSKDPFNAAAAYTFSSARFRRRGYGSEESGIFFNGIPMNNMENGRAYWFLWGGLNDVTRDQTVSDGLAPIDNGFGLFGGNTNINTKADSYRKGTKLVYSMSNRSYRNRAMITHSTGMMDNGWALTGSVSKRWSEEGYIDGTSYDAYGYFLSALKKINDHHSIGLTVFGAPSTRGGSGASFQAAYDLVGSNYYNPNWGWQDGKKRNAKMQKSHTPVAILKHYWDVNSKTKVETSIAVIKGESGRTALNWIDAADPRPDYYRNFGIYPSNAHNAEVDADFKNNSQLNWDAMYKANQYNNPDYIDADGKNYGKQARYMVEDRRQDIDQIIADINIKHELNKNIQLVGGANYNSYKAHTYTLVDDLMGADFIWNTDKFADRQDPKIILTEQVRIDRVQNDYDYYLEHGEAQKLKEGDVYGHDYDAHVDKISGFTQANFSYDKFDYYVSLGVTQTTMWRDSKVRKGLFKDNSFGQSKKLNYFNYGVKLGATYKKDGKNYFSANAGYMTKAQSFRNVFLSPRTRHTSLNDKGQYNDEKIMTADIGYAYRSPGFKLKANAHYTKFMDQIKTMGFYHDESRTFVNSIQSGVDKTHMGIELGFDYKIIDELSLVGAIAVGDHTIDSRPMLTMIADNDDKFVVENEPVYVKGFKETGYPQQAYTIGLKYSSDKYWWVGVNANYYREMYLSYNPLRRTKAAFDRYASSENYGDDYESSELFTGLLQKVTAQTQLDDQFTLDFNIGKSWRIDYKYYININLSVSNVLDNTDFITGGYEQSRIKTDSKFESEYDISQFPPKLYYAYGRNFFLNMSFRF</sequence>
<keyword evidence="5" id="KW-0675">Receptor</keyword>
<dbReference type="GO" id="GO:0009279">
    <property type="term" value="C:cell outer membrane"/>
    <property type="evidence" value="ECO:0007669"/>
    <property type="project" value="UniProtKB-SubCell"/>
</dbReference>
<evidence type="ECO:0000256" key="1">
    <source>
        <dbReference type="ARBA" id="ARBA00004442"/>
    </source>
</evidence>
<dbReference type="AlphaFoldDB" id="A0A4Q1JM01"/>
<comment type="caution">
    <text evidence="5">The sequence shown here is derived from an EMBL/GenBank/DDBJ whole genome shotgun (WGS) entry which is preliminary data.</text>
</comment>
<evidence type="ECO:0000256" key="3">
    <source>
        <dbReference type="ARBA" id="ARBA00023237"/>
    </source>
</evidence>
<proteinExistence type="predicted"/>
<dbReference type="SUPFAM" id="SSF49452">
    <property type="entry name" value="Starch-binding domain-like"/>
    <property type="match status" value="1"/>
</dbReference>
<organism evidence="5 6">
    <name type="scientific">Ancylomarina salipaludis</name>
    <dbReference type="NCBI Taxonomy" id="2501299"/>
    <lineage>
        <taxon>Bacteria</taxon>
        <taxon>Pseudomonadati</taxon>
        <taxon>Bacteroidota</taxon>
        <taxon>Bacteroidia</taxon>
        <taxon>Marinilabiliales</taxon>
        <taxon>Marinifilaceae</taxon>
        <taxon>Ancylomarina</taxon>
    </lineage>
</organism>
<evidence type="ECO:0000256" key="2">
    <source>
        <dbReference type="ARBA" id="ARBA00023136"/>
    </source>
</evidence>
<dbReference type="EMBL" id="SAXA01000006">
    <property type="protein sequence ID" value="RXQ94986.1"/>
    <property type="molecule type" value="Genomic_DNA"/>
</dbReference>
<dbReference type="OrthoDB" id="1453181at2"/>
<evidence type="ECO:0000313" key="6">
    <source>
        <dbReference type="Proteomes" id="UP000289703"/>
    </source>
</evidence>
<dbReference type="RefSeq" id="WP_129254144.1">
    <property type="nucleotide sequence ID" value="NZ_SAXA01000006.1"/>
</dbReference>
<dbReference type="InterPro" id="IPR013784">
    <property type="entry name" value="Carb-bd-like_fold"/>
</dbReference>
<keyword evidence="2" id="KW-0472">Membrane</keyword>
<keyword evidence="4" id="KW-0732">Signal</keyword>
<feature type="chain" id="PRO_5020199374" evidence="4">
    <location>
        <begin position="21"/>
        <end position="942"/>
    </location>
</feature>
<dbReference type="Pfam" id="PF13620">
    <property type="entry name" value="CarboxypepD_reg"/>
    <property type="match status" value="1"/>
</dbReference>
<dbReference type="SUPFAM" id="SSF56935">
    <property type="entry name" value="Porins"/>
    <property type="match status" value="1"/>
</dbReference>